<dbReference type="PANTHER" id="PTHR20992:SF9">
    <property type="entry name" value="AT15442P-RELATED"/>
    <property type="match status" value="1"/>
</dbReference>
<organism evidence="2 3">
    <name type="scientific">Guyparkeria halophila</name>
    <dbReference type="NCBI Taxonomy" id="47960"/>
    <lineage>
        <taxon>Bacteria</taxon>
        <taxon>Pseudomonadati</taxon>
        <taxon>Pseudomonadota</taxon>
        <taxon>Gammaproteobacteria</taxon>
        <taxon>Chromatiales</taxon>
        <taxon>Thioalkalibacteraceae</taxon>
        <taxon>Guyparkeria</taxon>
    </lineage>
</organism>
<feature type="transmembrane region" description="Helical" evidence="1">
    <location>
        <begin position="172"/>
        <end position="193"/>
    </location>
</feature>
<protein>
    <submittedName>
        <fullName evidence="2">TIGR00341 family protein</fullName>
    </submittedName>
</protein>
<dbReference type="PANTHER" id="PTHR20992">
    <property type="entry name" value="AT15442P-RELATED"/>
    <property type="match status" value="1"/>
</dbReference>
<name>A0A6I6D6T4_9GAMM</name>
<gene>
    <name evidence="2" type="ORF">GM160_09885</name>
</gene>
<sequence length="328" mass="34489">MALKIIEIVAPASEKAAIARIADSHDVVDWWRTSSFEDERFSTELVVRPEGQQEVLDDLQQILDRCEDARIIIFGLQATLPAAGDEEGEAESRRSTASRSREELYAEVAGGGAITSTYLLLCGLSAVVAAMGMLEDSAAVVIGAMVIAPLLAPNLALALGTTLGDPDLSRRAIAANLAGLALSVGLALLMGLVLDPVTNSQLLDRTDVSYPAMILALASGAAAVLSLTSGAAAGLVGVMVAVALMPPAAALGLFVGWGQWDNAIAAGLMLAINIAAINLSAKLVFVLKGISPRHWPEKTRARRSMRWSFAFWGMSLLVLAGLIWLAKY</sequence>
<dbReference type="Proteomes" id="UP000427716">
    <property type="component" value="Chromosome"/>
</dbReference>
<dbReference type="KEGG" id="ghl:GM160_09885"/>
<accession>A0A6I6D6T4</accession>
<dbReference type="Pfam" id="PF04087">
    <property type="entry name" value="DUF389"/>
    <property type="match status" value="1"/>
</dbReference>
<feature type="transmembrane region" description="Helical" evidence="1">
    <location>
        <begin position="235"/>
        <end position="257"/>
    </location>
</feature>
<keyword evidence="1" id="KW-1133">Transmembrane helix</keyword>
<feature type="transmembrane region" description="Helical" evidence="1">
    <location>
        <begin position="263"/>
        <end position="287"/>
    </location>
</feature>
<dbReference type="InterPro" id="IPR005240">
    <property type="entry name" value="DUF389"/>
</dbReference>
<keyword evidence="3" id="KW-1185">Reference proteome</keyword>
<dbReference type="RefSeq" id="WP_136867764.1">
    <property type="nucleotide sequence ID" value="NZ_CP046415.1"/>
</dbReference>
<feature type="transmembrane region" description="Helical" evidence="1">
    <location>
        <begin position="307"/>
        <end position="326"/>
    </location>
</feature>
<dbReference type="NCBIfam" id="TIGR00341">
    <property type="entry name" value="TIGR00341 family protein"/>
    <property type="match status" value="1"/>
</dbReference>
<reference evidence="2 3" key="1">
    <citation type="submission" date="2019-11" db="EMBL/GenBank/DDBJ databases">
        <authorList>
            <person name="Zhang J."/>
            <person name="Sun C."/>
        </authorList>
    </citation>
    <scope>NUCLEOTIDE SEQUENCE [LARGE SCALE GENOMIC DNA]</scope>
    <source>
        <strain evidence="3">sp2</strain>
    </source>
</reference>
<evidence type="ECO:0000313" key="3">
    <source>
        <dbReference type="Proteomes" id="UP000427716"/>
    </source>
</evidence>
<evidence type="ECO:0000313" key="2">
    <source>
        <dbReference type="EMBL" id="QGT79171.1"/>
    </source>
</evidence>
<dbReference type="AlphaFoldDB" id="A0A6I6D6T4"/>
<feature type="transmembrane region" description="Helical" evidence="1">
    <location>
        <begin position="104"/>
        <end position="132"/>
    </location>
</feature>
<proteinExistence type="predicted"/>
<keyword evidence="1" id="KW-0472">Membrane</keyword>
<feature type="transmembrane region" description="Helical" evidence="1">
    <location>
        <begin position="138"/>
        <end position="160"/>
    </location>
</feature>
<dbReference type="EMBL" id="CP046415">
    <property type="protein sequence ID" value="QGT79171.1"/>
    <property type="molecule type" value="Genomic_DNA"/>
</dbReference>
<evidence type="ECO:0000256" key="1">
    <source>
        <dbReference type="SAM" id="Phobius"/>
    </source>
</evidence>
<feature type="transmembrane region" description="Helical" evidence="1">
    <location>
        <begin position="208"/>
        <end position="228"/>
    </location>
</feature>
<keyword evidence="1" id="KW-0812">Transmembrane</keyword>